<name>A0AAD6G363_9EURO</name>
<dbReference type="Proteomes" id="UP001213681">
    <property type="component" value="Unassembled WGS sequence"/>
</dbReference>
<keyword evidence="3" id="KW-1185">Reference proteome</keyword>
<feature type="compositionally biased region" description="Polar residues" evidence="1">
    <location>
        <begin position="46"/>
        <end position="65"/>
    </location>
</feature>
<gene>
    <name evidence="2" type="ORF">N7458_006640</name>
</gene>
<reference evidence="2" key="1">
    <citation type="submission" date="2022-12" db="EMBL/GenBank/DDBJ databases">
        <authorList>
            <person name="Petersen C."/>
        </authorList>
    </citation>
    <scope>NUCLEOTIDE SEQUENCE</scope>
    <source>
        <strain evidence="2">IBT 16125</strain>
    </source>
</reference>
<feature type="region of interest" description="Disordered" evidence="1">
    <location>
        <begin position="1"/>
        <end position="65"/>
    </location>
</feature>
<protein>
    <submittedName>
        <fullName evidence="2">Uncharacterized protein</fullName>
    </submittedName>
</protein>
<feature type="compositionally biased region" description="Basic residues" evidence="1">
    <location>
        <begin position="8"/>
        <end position="20"/>
    </location>
</feature>
<evidence type="ECO:0000313" key="2">
    <source>
        <dbReference type="EMBL" id="KAJ5450191.1"/>
    </source>
</evidence>
<dbReference type="RefSeq" id="XP_056765726.1">
    <property type="nucleotide sequence ID" value="XM_056910022.1"/>
</dbReference>
<proteinExistence type="predicted"/>
<sequence>MDTEATQRAKKGGKERKRKTAPKEGRGTGEEEEEVEVEGEPEKDTLSQFDGTVLPGNSPSQQRIGNFTGVEHHSLERLSAMKVYEQERGISRKTGQCCTKGINIHVPPLSYTAGNFKLPAQASLPLVTRTRDSPTNH</sequence>
<accession>A0AAD6G363</accession>
<dbReference type="EMBL" id="JAPVEA010000006">
    <property type="protein sequence ID" value="KAJ5450191.1"/>
    <property type="molecule type" value="Genomic_DNA"/>
</dbReference>
<reference evidence="2" key="2">
    <citation type="journal article" date="2023" name="IMA Fungus">
        <title>Comparative genomic study of the Penicillium genus elucidates a diverse pangenome and 15 lateral gene transfer events.</title>
        <authorList>
            <person name="Petersen C."/>
            <person name="Sorensen T."/>
            <person name="Nielsen M.R."/>
            <person name="Sondergaard T.E."/>
            <person name="Sorensen J.L."/>
            <person name="Fitzpatrick D.A."/>
            <person name="Frisvad J.C."/>
            <person name="Nielsen K.L."/>
        </authorList>
    </citation>
    <scope>NUCLEOTIDE SEQUENCE</scope>
    <source>
        <strain evidence="2">IBT 16125</strain>
    </source>
</reference>
<evidence type="ECO:0000256" key="1">
    <source>
        <dbReference type="SAM" id="MobiDB-lite"/>
    </source>
</evidence>
<evidence type="ECO:0000313" key="3">
    <source>
        <dbReference type="Proteomes" id="UP001213681"/>
    </source>
</evidence>
<feature type="compositionally biased region" description="Acidic residues" evidence="1">
    <location>
        <begin position="30"/>
        <end position="39"/>
    </location>
</feature>
<dbReference type="AlphaFoldDB" id="A0AAD6G363"/>
<dbReference type="GeneID" id="81600265"/>
<comment type="caution">
    <text evidence="2">The sequence shown here is derived from an EMBL/GenBank/DDBJ whole genome shotgun (WGS) entry which is preliminary data.</text>
</comment>
<organism evidence="2 3">
    <name type="scientific">Penicillium daleae</name>
    <dbReference type="NCBI Taxonomy" id="63821"/>
    <lineage>
        <taxon>Eukaryota</taxon>
        <taxon>Fungi</taxon>
        <taxon>Dikarya</taxon>
        <taxon>Ascomycota</taxon>
        <taxon>Pezizomycotina</taxon>
        <taxon>Eurotiomycetes</taxon>
        <taxon>Eurotiomycetidae</taxon>
        <taxon>Eurotiales</taxon>
        <taxon>Aspergillaceae</taxon>
        <taxon>Penicillium</taxon>
    </lineage>
</organism>